<dbReference type="AlphaFoldDB" id="A0A0V1DHA8"/>
<name>A0A0V1DHA8_TRIBR</name>
<accession>A0A0V1DHA8</accession>
<reference evidence="1 2" key="1">
    <citation type="submission" date="2015-01" db="EMBL/GenBank/DDBJ databases">
        <title>Evolution of Trichinella species and genotypes.</title>
        <authorList>
            <person name="Korhonen P.K."/>
            <person name="Edoardo P."/>
            <person name="Giuseppe L.R."/>
            <person name="Gasser R.B."/>
        </authorList>
    </citation>
    <scope>NUCLEOTIDE SEQUENCE [LARGE SCALE GENOMIC DNA]</scope>
    <source>
        <strain evidence="1">ISS120</strain>
    </source>
</reference>
<organism evidence="1 2">
    <name type="scientific">Trichinella britovi</name>
    <name type="common">Parasitic roundworm</name>
    <dbReference type="NCBI Taxonomy" id="45882"/>
    <lineage>
        <taxon>Eukaryota</taxon>
        <taxon>Metazoa</taxon>
        <taxon>Ecdysozoa</taxon>
        <taxon>Nematoda</taxon>
        <taxon>Enoplea</taxon>
        <taxon>Dorylaimia</taxon>
        <taxon>Trichinellida</taxon>
        <taxon>Trichinellidae</taxon>
        <taxon>Trichinella</taxon>
    </lineage>
</organism>
<keyword evidence="2" id="KW-1185">Reference proteome</keyword>
<evidence type="ECO:0000313" key="2">
    <source>
        <dbReference type="Proteomes" id="UP000054653"/>
    </source>
</evidence>
<gene>
    <name evidence="1" type="ORF">T03_2781</name>
</gene>
<dbReference type="EMBL" id="JYDI01000004">
    <property type="protein sequence ID" value="KRY60801.1"/>
    <property type="molecule type" value="Genomic_DNA"/>
</dbReference>
<evidence type="ECO:0000313" key="1">
    <source>
        <dbReference type="EMBL" id="KRY60801.1"/>
    </source>
</evidence>
<sequence>MSRETPQALGLQYLSCSVRNILHRDEGFFPYRLCWLKVGRGQGQLLLRVVSNKGQRSLIYWRSLTSHKTVRNSSGEAKHCLNIAFRTVFSDHTRRFQYFPHQGARSRTMTSVRPKCVFSNSTACGLHDGCRQLGNGLRTLEIRATCPQTLAASVPAAFHSPLAYCYHGDRELQA</sequence>
<comment type="caution">
    <text evidence="1">The sequence shown here is derived from an EMBL/GenBank/DDBJ whole genome shotgun (WGS) entry which is preliminary data.</text>
</comment>
<protein>
    <submittedName>
        <fullName evidence="1">Uncharacterized protein</fullName>
    </submittedName>
</protein>
<proteinExistence type="predicted"/>
<dbReference type="Proteomes" id="UP000054653">
    <property type="component" value="Unassembled WGS sequence"/>
</dbReference>